<keyword evidence="1" id="KW-0812">Transmembrane</keyword>
<sequence>MKYAVRYHLYQREQCQSKHSLFRTMNWLVTCALVLLTMTGCTLQRDEHTVQFQQLQQPNEQSESLPVWMDVYSKSVVHDVYSPQGNTEILP</sequence>
<accession>A0AAU8NH75</accession>
<name>A0AAU8NH75_9BACL</name>
<evidence type="ECO:0000256" key="1">
    <source>
        <dbReference type="SAM" id="Phobius"/>
    </source>
</evidence>
<keyword evidence="1" id="KW-1133">Transmembrane helix</keyword>
<evidence type="ECO:0000313" key="2">
    <source>
        <dbReference type="EMBL" id="XCP96365.1"/>
    </source>
</evidence>
<dbReference type="AlphaFoldDB" id="A0AAU8NH75"/>
<feature type="transmembrane region" description="Helical" evidence="1">
    <location>
        <begin position="21"/>
        <end position="40"/>
    </location>
</feature>
<protein>
    <submittedName>
        <fullName evidence="2">Uncharacterized protein</fullName>
    </submittedName>
</protein>
<proteinExistence type="predicted"/>
<keyword evidence="1" id="KW-0472">Membrane</keyword>
<reference evidence="2" key="1">
    <citation type="submission" date="2024-05" db="EMBL/GenBank/DDBJ databases">
        <title>Draft genome assemblies of 36 bacteria isolated from hibernating arctic ground squirrels.</title>
        <authorList>
            <person name="McKee H."/>
            <person name="Mullen L."/>
            <person name="Drown D.M."/>
            <person name="Duddleston K.N."/>
        </authorList>
    </citation>
    <scope>NUCLEOTIDE SEQUENCE</scope>
    <source>
        <strain evidence="2">AN1007</strain>
    </source>
</reference>
<organism evidence="2">
    <name type="scientific">Paenibacillus sp. AN1007</name>
    <dbReference type="NCBI Taxonomy" id="3151385"/>
    <lineage>
        <taxon>Bacteria</taxon>
        <taxon>Bacillati</taxon>
        <taxon>Bacillota</taxon>
        <taxon>Bacilli</taxon>
        <taxon>Bacillales</taxon>
        <taxon>Paenibacillaceae</taxon>
        <taxon>Paenibacillus</taxon>
    </lineage>
</organism>
<dbReference type="RefSeq" id="WP_366294861.1">
    <property type="nucleotide sequence ID" value="NZ_CP159992.1"/>
</dbReference>
<gene>
    <name evidence="2" type="ORF">ABXS70_06580</name>
</gene>
<dbReference type="EMBL" id="CP159992">
    <property type="protein sequence ID" value="XCP96365.1"/>
    <property type="molecule type" value="Genomic_DNA"/>
</dbReference>